<protein>
    <recommendedName>
        <fullName evidence="2">Anti-sigma factor antagonist</fullName>
    </recommendedName>
</protein>
<accession>A0A4R4W306</accession>
<dbReference type="CDD" id="cd07043">
    <property type="entry name" value="STAS_anti-anti-sigma_factors"/>
    <property type="match status" value="1"/>
</dbReference>
<dbReference type="PANTHER" id="PTHR33495:SF2">
    <property type="entry name" value="ANTI-SIGMA FACTOR ANTAGONIST TM_1081-RELATED"/>
    <property type="match status" value="1"/>
</dbReference>
<dbReference type="EMBL" id="SMKP01000191">
    <property type="protein sequence ID" value="TDD12959.1"/>
    <property type="molecule type" value="Genomic_DNA"/>
</dbReference>
<dbReference type="PROSITE" id="PS50801">
    <property type="entry name" value="STAS"/>
    <property type="match status" value="1"/>
</dbReference>
<evidence type="ECO:0000256" key="2">
    <source>
        <dbReference type="RuleBase" id="RU003749"/>
    </source>
</evidence>
<dbReference type="SUPFAM" id="SSF52091">
    <property type="entry name" value="SpoIIaa-like"/>
    <property type="match status" value="1"/>
</dbReference>
<keyword evidence="5" id="KW-1185">Reference proteome</keyword>
<dbReference type="RefSeq" id="WP_132516970.1">
    <property type="nucleotide sequence ID" value="NZ_SMKP01000191.1"/>
</dbReference>
<dbReference type="Pfam" id="PF13466">
    <property type="entry name" value="STAS_2"/>
    <property type="match status" value="1"/>
</dbReference>
<dbReference type="Gene3D" id="3.30.750.24">
    <property type="entry name" value="STAS domain"/>
    <property type="match status" value="1"/>
</dbReference>
<sequence length="105" mass="11178">MIVVTLSAHMTQRRNGLVLVLKGELDFSTTPRLLEAVSDALTGGTANLLIDAGGLTFCDSHGLEGLLEAQKRINRAGGSMELAHVHGRVRRVLDLSGLGRAFTIV</sequence>
<proteinExistence type="inferred from homology"/>
<dbReference type="InterPro" id="IPR058548">
    <property type="entry name" value="MlaB-like_STAS"/>
</dbReference>
<dbReference type="OrthoDB" id="4249752at2"/>
<gene>
    <name evidence="4" type="ORF">E1294_42805</name>
</gene>
<evidence type="ECO:0000256" key="1">
    <source>
        <dbReference type="ARBA" id="ARBA00009013"/>
    </source>
</evidence>
<dbReference type="NCBIfam" id="TIGR00377">
    <property type="entry name" value="ant_ant_sig"/>
    <property type="match status" value="1"/>
</dbReference>
<name>A0A4R4W306_9ACTN</name>
<dbReference type="InterPro" id="IPR036513">
    <property type="entry name" value="STAS_dom_sf"/>
</dbReference>
<dbReference type="InterPro" id="IPR003658">
    <property type="entry name" value="Anti-sigma_ant"/>
</dbReference>
<evidence type="ECO:0000259" key="3">
    <source>
        <dbReference type="PROSITE" id="PS50801"/>
    </source>
</evidence>
<feature type="domain" description="STAS" evidence="3">
    <location>
        <begin position="6"/>
        <end position="105"/>
    </location>
</feature>
<dbReference type="InterPro" id="IPR002645">
    <property type="entry name" value="STAS_dom"/>
</dbReference>
<organism evidence="4 5">
    <name type="scientific">Nonomuraea diastatica</name>
    <dbReference type="NCBI Taxonomy" id="1848329"/>
    <lineage>
        <taxon>Bacteria</taxon>
        <taxon>Bacillati</taxon>
        <taxon>Actinomycetota</taxon>
        <taxon>Actinomycetes</taxon>
        <taxon>Streptosporangiales</taxon>
        <taxon>Streptosporangiaceae</taxon>
        <taxon>Nonomuraea</taxon>
    </lineage>
</organism>
<dbReference type="GO" id="GO:0043856">
    <property type="term" value="F:anti-sigma factor antagonist activity"/>
    <property type="evidence" value="ECO:0007669"/>
    <property type="project" value="InterPro"/>
</dbReference>
<dbReference type="Proteomes" id="UP000294543">
    <property type="component" value="Unassembled WGS sequence"/>
</dbReference>
<dbReference type="PANTHER" id="PTHR33495">
    <property type="entry name" value="ANTI-SIGMA FACTOR ANTAGONIST TM_1081-RELATED-RELATED"/>
    <property type="match status" value="1"/>
</dbReference>
<comment type="caution">
    <text evidence="4">The sequence shown here is derived from an EMBL/GenBank/DDBJ whole genome shotgun (WGS) entry which is preliminary data.</text>
</comment>
<evidence type="ECO:0000313" key="5">
    <source>
        <dbReference type="Proteomes" id="UP000294543"/>
    </source>
</evidence>
<comment type="similarity">
    <text evidence="1 2">Belongs to the anti-sigma-factor antagonist family.</text>
</comment>
<evidence type="ECO:0000313" key="4">
    <source>
        <dbReference type="EMBL" id="TDD12959.1"/>
    </source>
</evidence>
<dbReference type="AlphaFoldDB" id="A0A4R4W306"/>
<reference evidence="4 5" key="1">
    <citation type="submission" date="2019-03" db="EMBL/GenBank/DDBJ databases">
        <title>Draft genome sequences of novel Actinobacteria.</title>
        <authorList>
            <person name="Sahin N."/>
            <person name="Ay H."/>
            <person name="Saygin H."/>
        </authorList>
    </citation>
    <scope>NUCLEOTIDE SEQUENCE [LARGE SCALE GENOMIC DNA]</scope>
    <source>
        <strain evidence="4 5">KC712</strain>
    </source>
</reference>